<dbReference type="InterPro" id="IPR050271">
    <property type="entry name" value="UDP-glycosyltransferase"/>
</dbReference>
<evidence type="ECO:0000256" key="2">
    <source>
        <dbReference type="ARBA" id="ARBA00009995"/>
    </source>
</evidence>
<feature type="chain" id="PRO_5042062435" description="glucuronosyltransferase" evidence="10">
    <location>
        <begin position="24"/>
        <end position="802"/>
    </location>
</feature>
<proteinExistence type="inferred from homology"/>
<keyword evidence="8 9" id="KW-0472">Membrane</keyword>
<dbReference type="InterPro" id="IPR035595">
    <property type="entry name" value="UDP_glycos_trans_CS"/>
</dbReference>
<evidence type="ECO:0000256" key="8">
    <source>
        <dbReference type="ARBA" id="ARBA00023136"/>
    </source>
</evidence>
<name>A0AAD7SGE1_9TELE</name>
<dbReference type="PANTHER" id="PTHR48043">
    <property type="entry name" value="EG:EG0003.4 PROTEIN-RELATED"/>
    <property type="match status" value="1"/>
</dbReference>
<dbReference type="EMBL" id="JAINUG010000066">
    <property type="protein sequence ID" value="KAJ8402076.1"/>
    <property type="molecule type" value="Genomic_DNA"/>
</dbReference>
<dbReference type="Pfam" id="PF00201">
    <property type="entry name" value="UDPGT"/>
    <property type="match status" value="3"/>
</dbReference>
<dbReference type="SUPFAM" id="SSF53756">
    <property type="entry name" value="UDP-Glycosyltransferase/glycogen phosphorylase"/>
    <property type="match status" value="3"/>
</dbReference>
<dbReference type="GO" id="GO:0015020">
    <property type="term" value="F:glucuronosyltransferase activity"/>
    <property type="evidence" value="ECO:0007669"/>
    <property type="project" value="UniProtKB-EC"/>
</dbReference>
<dbReference type="FunFam" id="3.40.50.2000:FF:000081">
    <property type="entry name" value="UDP-glucuronosyltransferase 2A2"/>
    <property type="match status" value="1"/>
</dbReference>
<reference evidence="11" key="1">
    <citation type="journal article" date="2023" name="Science">
        <title>Genome structures resolve the early diversification of teleost fishes.</title>
        <authorList>
            <person name="Parey E."/>
            <person name="Louis A."/>
            <person name="Montfort J."/>
            <person name="Bouchez O."/>
            <person name="Roques C."/>
            <person name="Iampietro C."/>
            <person name="Lluch J."/>
            <person name="Castinel A."/>
            <person name="Donnadieu C."/>
            <person name="Desvignes T."/>
            <person name="Floi Bucao C."/>
            <person name="Jouanno E."/>
            <person name="Wen M."/>
            <person name="Mejri S."/>
            <person name="Dirks R."/>
            <person name="Jansen H."/>
            <person name="Henkel C."/>
            <person name="Chen W.J."/>
            <person name="Zahm M."/>
            <person name="Cabau C."/>
            <person name="Klopp C."/>
            <person name="Thompson A.W."/>
            <person name="Robinson-Rechavi M."/>
            <person name="Braasch I."/>
            <person name="Lecointre G."/>
            <person name="Bobe J."/>
            <person name="Postlethwait J.H."/>
            <person name="Berthelot C."/>
            <person name="Roest Crollius H."/>
            <person name="Guiguen Y."/>
        </authorList>
    </citation>
    <scope>NUCLEOTIDE SEQUENCE</scope>
    <source>
        <strain evidence="11">NC1722</strain>
    </source>
</reference>
<gene>
    <name evidence="11" type="ORF">AAFF_G00373110</name>
</gene>
<dbReference type="CDD" id="cd03784">
    <property type="entry name" value="GT1_Gtf-like"/>
    <property type="match status" value="1"/>
</dbReference>
<feature type="signal peptide" evidence="10">
    <location>
        <begin position="1"/>
        <end position="23"/>
    </location>
</feature>
<comment type="caution">
    <text evidence="11">The sequence shown here is derived from an EMBL/GenBank/DDBJ whole genome shotgun (WGS) entry which is preliminary data.</text>
</comment>
<protein>
    <recommendedName>
        <fullName evidence="3">glucuronosyltransferase</fullName>
        <ecNumber evidence="3">2.4.1.17</ecNumber>
    </recommendedName>
</protein>
<dbReference type="PROSITE" id="PS00375">
    <property type="entry name" value="UDPGT"/>
    <property type="match status" value="1"/>
</dbReference>
<feature type="transmembrane region" description="Helical" evidence="9">
    <location>
        <begin position="370"/>
        <end position="393"/>
    </location>
</feature>
<dbReference type="PANTHER" id="PTHR48043:SF162">
    <property type="entry name" value="UDP GLUCURONOSYLTRANSFERASE 2 FAMILY, POLYPEPTIDE A1 PRECURSOR-RELATED"/>
    <property type="match status" value="1"/>
</dbReference>
<dbReference type="FunFam" id="3.40.50.2000:FF:000439">
    <property type="entry name" value="UDP-glucuronosyltransferase"/>
    <property type="match status" value="1"/>
</dbReference>
<evidence type="ECO:0000256" key="7">
    <source>
        <dbReference type="ARBA" id="ARBA00022989"/>
    </source>
</evidence>
<dbReference type="EC" id="2.4.1.17" evidence="3"/>
<evidence type="ECO:0000256" key="9">
    <source>
        <dbReference type="SAM" id="Phobius"/>
    </source>
</evidence>
<sequence length="802" mass="91045">MFCTGKFVPVLLLVLCLTQCTYSGKILLWPGEYSHWLNMKSIVKALAEKGHEITVLIHSASPTIKSNQSDSCSFEIIPVPFTTQEMSDIMDETLRYWMYDLPNDSFIQASLRIMAIVDKTYGHNMAFCRAVFENKDLLEKLRRTQYDVLVTDPMFMCGELLAETLSLPFIVSLRFSFAHTMERLCGQLPAPPSYVPAAGLSYTDNMNFNQSGKVLLWPGEYSHWLNMKSIVKALAEKGHEITVLIHSASPTIKSNQSDSCSFEIIPVPFTTQEMTVVMEEFVRYWMYDLPNDSFIQASLKIMAIVDNMHWHNMVFCRAVFENKDLLEKLRRTQYDVLVTDPMFMCGELLAETLSLPFIVSLSPTMTGTRLMFSVPLLLLFGPVSALVGNVLVIPGEYSHWLNMRVILEELVNRNHSVTVLVCSASPSIKFTEAEPYRFKVFDVPFNATEMHSISEQMIHFWMYEAANASILHLALKFMDVLGRVHALHIQMCDAIFQDEELLNMLRQSKYELVLADPMMPCSDLLSEKLGTPLVISLRISFGYVLERLCGQMPAPPSYVPASPVQYTDRMNFVERLKNFLFYCLHTTIFNLHGIFNMNKYYTKIMGKPTTLCETMGKADIWLIRTYWDFEFPRPFLPNFKFVGGLHCKPAKPLPDDMEEFVQSSGDDGIVVLSLGSMVKNLTTERGNIIASALGQIPQKVIWRYSGEKPENLAPNTRVYDWIPQNDLLGHPKTKAFITHGGTNGIYEAIYHGIPMVGIPLFGDQPENMIHMKVKGAAVILDFNNFQSKDLVDGLDTVINDPS</sequence>
<dbReference type="Proteomes" id="UP001221898">
    <property type="component" value="Unassembled WGS sequence"/>
</dbReference>
<evidence type="ECO:0000313" key="12">
    <source>
        <dbReference type="Proteomes" id="UP001221898"/>
    </source>
</evidence>
<evidence type="ECO:0000256" key="4">
    <source>
        <dbReference type="ARBA" id="ARBA00022676"/>
    </source>
</evidence>
<comment type="subcellular location">
    <subcellularLocation>
        <location evidence="1">Membrane</location>
    </subcellularLocation>
</comment>
<dbReference type="AlphaFoldDB" id="A0AAD7SGE1"/>
<keyword evidence="5" id="KW-0808">Transferase</keyword>
<keyword evidence="6 9" id="KW-0812">Transmembrane</keyword>
<keyword evidence="4" id="KW-0328">Glycosyltransferase</keyword>
<evidence type="ECO:0000256" key="5">
    <source>
        <dbReference type="ARBA" id="ARBA00022679"/>
    </source>
</evidence>
<dbReference type="Gene3D" id="3.40.50.2000">
    <property type="entry name" value="Glycogen Phosphorylase B"/>
    <property type="match status" value="4"/>
</dbReference>
<dbReference type="GO" id="GO:0016020">
    <property type="term" value="C:membrane"/>
    <property type="evidence" value="ECO:0007669"/>
    <property type="project" value="UniProtKB-SubCell"/>
</dbReference>
<organism evidence="11 12">
    <name type="scientific">Aldrovandia affinis</name>
    <dbReference type="NCBI Taxonomy" id="143900"/>
    <lineage>
        <taxon>Eukaryota</taxon>
        <taxon>Metazoa</taxon>
        <taxon>Chordata</taxon>
        <taxon>Craniata</taxon>
        <taxon>Vertebrata</taxon>
        <taxon>Euteleostomi</taxon>
        <taxon>Actinopterygii</taxon>
        <taxon>Neopterygii</taxon>
        <taxon>Teleostei</taxon>
        <taxon>Notacanthiformes</taxon>
        <taxon>Halosauridae</taxon>
        <taxon>Aldrovandia</taxon>
    </lineage>
</organism>
<keyword evidence="10" id="KW-0732">Signal</keyword>
<keyword evidence="12" id="KW-1185">Reference proteome</keyword>
<evidence type="ECO:0000313" key="11">
    <source>
        <dbReference type="EMBL" id="KAJ8402076.1"/>
    </source>
</evidence>
<keyword evidence="7 9" id="KW-1133">Transmembrane helix</keyword>
<feature type="transmembrane region" description="Helical" evidence="9">
    <location>
        <begin position="579"/>
        <end position="595"/>
    </location>
</feature>
<dbReference type="FunFam" id="3.40.50.2000:FF:000001">
    <property type="entry name" value="UDP-glucuronosyltransferase"/>
    <property type="match status" value="1"/>
</dbReference>
<evidence type="ECO:0000256" key="3">
    <source>
        <dbReference type="ARBA" id="ARBA00012544"/>
    </source>
</evidence>
<evidence type="ECO:0000256" key="6">
    <source>
        <dbReference type="ARBA" id="ARBA00022692"/>
    </source>
</evidence>
<evidence type="ECO:0000256" key="1">
    <source>
        <dbReference type="ARBA" id="ARBA00004370"/>
    </source>
</evidence>
<accession>A0AAD7SGE1</accession>
<comment type="similarity">
    <text evidence="2">Belongs to the UDP-glycosyltransferase family.</text>
</comment>
<dbReference type="InterPro" id="IPR002213">
    <property type="entry name" value="UDP_glucos_trans"/>
</dbReference>
<evidence type="ECO:0000256" key="10">
    <source>
        <dbReference type="SAM" id="SignalP"/>
    </source>
</evidence>